<evidence type="ECO:0000313" key="2">
    <source>
        <dbReference type="Proteomes" id="UP001497623"/>
    </source>
</evidence>
<comment type="caution">
    <text evidence="1">The sequence shown here is derived from an EMBL/GenBank/DDBJ whole genome shotgun (WGS) entry which is preliminary data.</text>
</comment>
<accession>A0AAV2SKM4</accession>
<dbReference type="EMBL" id="CAXKWB010074051">
    <property type="protein sequence ID" value="CAL4197603.1"/>
    <property type="molecule type" value="Genomic_DNA"/>
</dbReference>
<evidence type="ECO:0000313" key="1">
    <source>
        <dbReference type="EMBL" id="CAL4197603.1"/>
    </source>
</evidence>
<reference evidence="1 2" key="1">
    <citation type="submission" date="2024-05" db="EMBL/GenBank/DDBJ databases">
        <authorList>
            <person name="Wallberg A."/>
        </authorList>
    </citation>
    <scope>NUCLEOTIDE SEQUENCE [LARGE SCALE GENOMIC DNA]</scope>
</reference>
<name>A0AAV2SKM4_MEGNR</name>
<keyword evidence="2" id="KW-1185">Reference proteome</keyword>
<protein>
    <submittedName>
        <fullName evidence="1">Uncharacterized protein</fullName>
    </submittedName>
</protein>
<proteinExistence type="predicted"/>
<dbReference type="AlphaFoldDB" id="A0AAV2SKM4"/>
<dbReference type="Proteomes" id="UP001497623">
    <property type="component" value="Unassembled WGS sequence"/>
</dbReference>
<gene>
    <name evidence="1" type="ORF">MNOR_LOCUS37304</name>
</gene>
<organism evidence="1 2">
    <name type="scientific">Meganyctiphanes norvegica</name>
    <name type="common">Northern krill</name>
    <name type="synonym">Thysanopoda norvegica</name>
    <dbReference type="NCBI Taxonomy" id="48144"/>
    <lineage>
        <taxon>Eukaryota</taxon>
        <taxon>Metazoa</taxon>
        <taxon>Ecdysozoa</taxon>
        <taxon>Arthropoda</taxon>
        <taxon>Crustacea</taxon>
        <taxon>Multicrustacea</taxon>
        <taxon>Malacostraca</taxon>
        <taxon>Eumalacostraca</taxon>
        <taxon>Eucarida</taxon>
        <taxon>Euphausiacea</taxon>
        <taxon>Euphausiidae</taxon>
        <taxon>Meganyctiphanes</taxon>
    </lineage>
</organism>
<sequence>MKFKLSLSGSTNSNTSSCNKIEHDMLPKPKLEHYEMIGLANNLIYDDKAVVDIDMEEVNETTINENTKDASSSMQNKFCKLHAVDVKKVHKKYINNVLSEMQQKFCDTASNNENNLSSKNELCIKKIKKKYEN</sequence>